<organism evidence="1 2">
    <name type="scientific">Colwellia ponticola</name>
    <dbReference type="NCBI Taxonomy" id="2304625"/>
    <lineage>
        <taxon>Bacteria</taxon>
        <taxon>Pseudomonadati</taxon>
        <taxon>Pseudomonadota</taxon>
        <taxon>Gammaproteobacteria</taxon>
        <taxon>Alteromonadales</taxon>
        <taxon>Colwelliaceae</taxon>
        <taxon>Colwellia</taxon>
    </lineage>
</organism>
<keyword evidence="1" id="KW-0251">Elongation factor</keyword>
<dbReference type="InterPro" id="IPR007411">
    <property type="entry name" value="EpmC"/>
</dbReference>
<dbReference type="AlphaFoldDB" id="A0A8H2PLL1"/>
<accession>A0A8H2PLL1</accession>
<name>A0A8H2PLL1_9GAMM</name>
<proteinExistence type="predicted"/>
<gene>
    <name evidence="1" type="ORF">FCS21_14125</name>
</gene>
<dbReference type="RefSeq" id="WP_138624188.1">
    <property type="nucleotide sequence ID" value="NZ_SZVP01000017.1"/>
</dbReference>
<dbReference type="OrthoDB" id="5298591at2"/>
<protein>
    <submittedName>
        <fullName evidence="1">Elongation factor P hydroxylase</fullName>
    </submittedName>
</protein>
<reference evidence="1 2" key="1">
    <citation type="submission" date="2019-05" db="EMBL/GenBank/DDBJ databases">
        <title>Colwellia ponticola sp. nov., isolated from seawater.</title>
        <authorList>
            <person name="Yoon J.-H."/>
        </authorList>
    </citation>
    <scope>NUCLEOTIDE SEQUENCE [LARGE SCALE GENOMIC DNA]</scope>
    <source>
        <strain evidence="1 2">OISW-25</strain>
    </source>
</reference>
<dbReference type="EMBL" id="SZVP01000017">
    <property type="protein sequence ID" value="TMM42481.1"/>
    <property type="molecule type" value="Genomic_DNA"/>
</dbReference>
<dbReference type="Pfam" id="PF04315">
    <property type="entry name" value="EpmC"/>
    <property type="match status" value="1"/>
</dbReference>
<comment type="caution">
    <text evidence="1">The sequence shown here is derived from an EMBL/GenBank/DDBJ whole genome shotgun (WGS) entry which is preliminary data.</text>
</comment>
<evidence type="ECO:0000313" key="2">
    <source>
        <dbReference type="Proteomes" id="UP000307702"/>
    </source>
</evidence>
<keyword evidence="1" id="KW-0648">Protein biosynthesis</keyword>
<dbReference type="Proteomes" id="UP000307702">
    <property type="component" value="Unassembled WGS sequence"/>
</dbReference>
<sequence>MQHNYQDLIALFEQVFFQQYNTKLVRGDDEPLYAPADANCAHHQIIFAHGYYESALHEIAHWCYAGAQRRLLEDFGYWYIPDGRNEKQQQKFEQVEVIPQAIEWAFNVAVQKQFNTSADNLNGYLGDTNGFKVKVHQQVLAFIETGFPPRAQQFIDALIHFYQSSSPLTAEQFSVDVQRHNKANKSFDLTEKEYLHEVF</sequence>
<dbReference type="GO" id="GO:0003746">
    <property type="term" value="F:translation elongation factor activity"/>
    <property type="evidence" value="ECO:0007669"/>
    <property type="project" value="UniProtKB-KW"/>
</dbReference>
<keyword evidence="2" id="KW-1185">Reference proteome</keyword>
<evidence type="ECO:0000313" key="1">
    <source>
        <dbReference type="EMBL" id="TMM42481.1"/>
    </source>
</evidence>